<dbReference type="InterPro" id="IPR046335">
    <property type="entry name" value="LacI/GalR-like_sensor"/>
</dbReference>
<gene>
    <name evidence="5" type="ORF">ASZ90_004606</name>
</gene>
<reference evidence="5" key="1">
    <citation type="journal article" date="2015" name="Proc. Natl. Acad. Sci. U.S.A.">
        <title>Networks of energetic and metabolic interactions define dynamics in microbial communities.</title>
        <authorList>
            <person name="Embree M."/>
            <person name="Liu J.K."/>
            <person name="Al-Bassam M.M."/>
            <person name="Zengler K."/>
        </authorList>
    </citation>
    <scope>NUCLEOTIDE SEQUENCE</scope>
</reference>
<dbReference type="Pfam" id="PF13377">
    <property type="entry name" value="Peripla_BP_3"/>
    <property type="match status" value="1"/>
</dbReference>
<dbReference type="AlphaFoldDB" id="A0A0W8FXF7"/>
<dbReference type="Gene3D" id="1.10.260.40">
    <property type="entry name" value="lambda repressor-like DNA-binding domains"/>
    <property type="match status" value="1"/>
</dbReference>
<dbReference type="GO" id="GO:0003700">
    <property type="term" value="F:DNA-binding transcription factor activity"/>
    <property type="evidence" value="ECO:0007669"/>
    <property type="project" value="TreeGrafter"/>
</dbReference>
<evidence type="ECO:0000313" key="5">
    <source>
        <dbReference type="EMBL" id="KUG25568.1"/>
    </source>
</evidence>
<dbReference type="GO" id="GO:0000976">
    <property type="term" value="F:transcription cis-regulatory region binding"/>
    <property type="evidence" value="ECO:0007669"/>
    <property type="project" value="TreeGrafter"/>
</dbReference>
<dbReference type="SUPFAM" id="SSF53822">
    <property type="entry name" value="Periplasmic binding protein-like I"/>
    <property type="match status" value="1"/>
</dbReference>
<keyword evidence="2" id="KW-0238">DNA-binding</keyword>
<evidence type="ECO:0000256" key="1">
    <source>
        <dbReference type="ARBA" id="ARBA00023015"/>
    </source>
</evidence>
<dbReference type="Pfam" id="PF00356">
    <property type="entry name" value="LacI"/>
    <property type="match status" value="1"/>
</dbReference>
<dbReference type="SUPFAM" id="SSF47413">
    <property type="entry name" value="lambda repressor-like DNA-binding domains"/>
    <property type="match status" value="1"/>
</dbReference>
<dbReference type="PANTHER" id="PTHR30146:SF24">
    <property type="entry name" value="XYLOSE OPERON REGULATORY PROTEIN"/>
    <property type="match status" value="1"/>
</dbReference>
<dbReference type="InterPro" id="IPR010982">
    <property type="entry name" value="Lambda_DNA-bd_dom_sf"/>
</dbReference>
<organism evidence="5">
    <name type="scientific">hydrocarbon metagenome</name>
    <dbReference type="NCBI Taxonomy" id="938273"/>
    <lineage>
        <taxon>unclassified sequences</taxon>
        <taxon>metagenomes</taxon>
        <taxon>ecological metagenomes</taxon>
    </lineage>
</organism>
<proteinExistence type="predicted"/>
<dbReference type="PANTHER" id="PTHR30146">
    <property type="entry name" value="LACI-RELATED TRANSCRIPTIONAL REPRESSOR"/>
    <property type="match status" value="1"/>
</dbReference>
<dbReference type="EMBL" id="LNQE01000651">
    <property type="protein sequence ID" value="KUG25568.1"/>
    <property type="molecule type" value="Genomic_DNA"/>
</dbReference>
<dbReference type="InterPro" id="IPR000843">
    <property type="entry name" value="HTH_LacI"/>
</dbReference>
<accession>A0A0W8FXF7</accession>
<dbReference type="InterPro" id="IPR028082">
    <property type="entry name" value="Peripla_BP_I"/>
</dbReference>
<protein>
    <submittedName>
        <fullName evidence="5">Transcriptional regulator, laci family</fullName>
    </submittedName>
</protein>
<dbReference type="CDD" id="cd01392">
    <property type="entry name" value="HTH_LacI"/>
    <property type="match status" value="1"/>
</dbReference>
<comment type="caution">
    <text evidence="5">The sequence shown here is derived from an EMBL/GenBank/DDBJ whole genome shotgun (WGS) entry which is preliminary data.</text>
</comment>
<dbReference type="SMART" id="SM00354">
    <property type="entry name" value="HTH_LACI"/>
    <property type="match status" value="1"/>
</dbReference>
<evidence type="ECO:0000256" key="2">
    <source>
        <dbReference type="ARBA" id="ARBA00023125"/>
    </source>
</evidence>
<dbReference type="PROSITE" id="PS50932">
    <property type="entry name" value="HTH_LACI_2"/>
    <property type="match status" value="1"/>
</dbReference>
<evidence type="ECO:0000256" key="3">
    <source>
        <dbReference type="ARBA" id="ARBA00023163"/>
    </source>
</evidence>
<name>A0A0W8FXF7_9ZZZZ</name>
<keyword evidence="3" id="KW-0804">Transcription</keyword>
<dbReference type="CDD" id="cd06267">
    <property type="entry name" value="PBP1_LacI_sugar_binding-like"/>
    <property type="match status" value="1"/>
</dbReference>
<keyword evidence="1" id="KW-0805">Transcription regulation</keyword>
<sequence>MAATIKDVASKAKVSIATVSLVIHDNDRISPETKKKVLKVIKQLDYHPSKSARDLVSQKTGNIGFILTDDHFLRTEPFYTRIFLGTEFEARDSGFYILLTTVASDYSENDPLPRFILDRSVDGVIIAGKVPHNLIERIAKYKLPLIFVDYVLEGDEYPVVLIDNIQGGILATNHLIEYGHKNIAFIGGDIRHPSIYNRLMGYSRALENAGIKFNDKYVHTTSPYPDRQNGYDAAKTLFKKNKNITAVFACNDAMAIGAMHYLKDNGYHIPNDVSIIGFDDVEVDLLLDPPLTTIRVPKIDLGTEALRLMMEVLKNKNTNGKKILVPVELIIRKSTRKL</sequence>
<dbReference type="PROSITE" id="PS00356">
    <property type="entry name" value="HTH_LACI_1"/>
    <property type="match status" value="1"/>
</dbReference>
<evidence type="ECO:0000259" key="4">
    <source>
        <dbReference type="PROSITE" id="PS50932"/>
    </source>
</evidence>
<dbReference type="Gene3D" id="3.40.50.2300">
    <property type="match status" value="2"/>
</dbReference>
<feature type="domain" description="HTH lacI-type" evidence="4">
    <location>
        <begin position="3"/>
        <end position="57"/>
    </location>
</feature>